<proteinExistence type="predicted"/>
<protein>
    <submittedName>
        <fullName evidence="1">Uncharacterized protein</fullName>
    </submittedName>
</protein>
<comment type="caution">
    <text evidence="1">The sequence shown here is derived from an EMBL/GenBank/DDBJ whole genome shotgun (WGS) entry which is preliminary data.</text>
</comment>
<dbReference type="Proteomes" id="UP001153076">
    <property type="component" value="Unassembled WGS sequence"/>
</dbReference>
<gene>
    <name evidence="1" type="ORF">Cgig2_014074</name>
</gene>
<organism evidence="1 2">
    <name type="scientific">Carnegiea gigantea</name>
    <dbReference type="NCBI Taxonomy" id="171969"/>
    <lineage>
        <taxon>Eukaryota</taxon>
        <taxon>Viridiplantae</taxon>
        <taxon>Streptophyta</taxon>
        <taxon>Embryophyta</taxon>
        <taxon>Tracheophyta</taxon>
        <taxon>Spermatophyta</taxon>
        <taxon>Magnoliopsida</taxon>
        <taxon>eudicotyledons</taxon>
        <taxon>Gunneridae</taxon>
        <taxon>Pentapetalae</taxon>
        <taxon>Caryophyllales</taxon>
        <taxon>Cactineae</taxon>
        <taxon>Cactaceae</taxon>
        <taxon>Cactoideae</taxon>
        <taxon>Echinocereeae</taxon>
        <taxon>Carnegiea</taxon>
    </lineage>
</organism>
<dbReference type="AlphaFoldDB" id="A0A9Q1QQZ4"/>
<evidence type="ECO:0000313" key="2">
    <source>
        <dbReference type="Proteomes" id="UP001153076"/>
    </source>
</evidence>
<evidence type="ECO:0000313" key="1">
    <source>
        <dbReference type="EMBL" id="KAJ8451302.1"/>
    </source>
</evidence>
<dbReference type="EMBL" id="JAKOGI010000010">
    <property type="protein sequence ID" value="KAJ8451302.1"/>
    <property type="molecule type" value="Genomic_DNA"/>
</dbReference>
<keyword evidence="2" id="KW-1185">Reference proteome</keyword>
<name>A0A9Q1QQZ4_9CARY</name>
<accession>A0A9Q1QQZ4</accession>
<sequence>MDLLFATGDQLKGIEPLYRKVHVFSSLSSLLSIQELHIHLPSDIGDGSVSVSMDLLFATGDQLKGIEPLYRKVHVFSSLSSLLSIQELHIHLPSDIGDGSVSVSMDLLFATGDQLKGIEPLLRLSRFPKLRDLTIGILGLHRVNINAPTVISCTSFQYKEVTGEACGSYPSQPINCWRHSLKALRIKCQKGLEDAAILRKFFANAVVKRRKRSFVFNYNGTTAETIKSMGRESEEDVQLWEEAFQLSSLKCKTAKHVCLMVFLLALTLFEKNFLAELPDPPKRAQIFDYWLLTTSFTVIYVLDAWSWHDV</sequence>
<reference evidence="1" key="1">
    <citation type="submission" date="2022-04" db="EMBL/GenBank/DDBJ databases">
        <title>Carnegiea gigantea Genome sequencing and assembly v2.</title>
        <authorList>
            <person name="Copetti D."/>
            <person name="Sanderson M.J."/>
            <person name="Burquez A."/>
            <person name="Wojciechowski M.F."/>
        </authorList>
    </citation>
    <scope>NUCLEOTIDE SEQUENCE</scope>
    <source>
        <strain evidence="1">SGP5-SGP5p</strain>
        <tissue evidence="1">Aerial part</tissue>
    </source>
</reference>